<reference evidence="1 2" key="2">
    <citation type="journal article" date="2012" name="Eukaryot. Cell">
        <title>Genome update of Botrytis cinerea strains B05.10 and T4.</title>
        <authorList>
            <person name="Staats M."/>
            <person name="van Kan J.A."/>
        </authorList>
    </citation>
    <scope>NUCLEOTIDE SEQUENCE [LARGE SCALE GENOMIC DNA]</scope>
    <source>
        <strain evidence="1 2">B05.10</strain>
    </source>
</reference>
<reference evidence="1 2" key="1">
    <citation type="journal article" date="2011" name="PLoS Genet.">
        <title>Genomic analysis of the necrotrophic fungal pathogens Sclerotinia sclerotiorum and Botrytis cinerea.</title>
        <authorList>
            <person name="Amselem J."/>
            <person name="Cuomo C.A."/>
            <person name="van Kan J.A."/>
            <person name="Viaud M."/>
            <person name="Benito E.P."/>
            <person name="Couloux A."/>
            <person name="Coutinho P.M."/>
            <person name="de Vries R.P."/>
            <person name="Dyer P.S."/>
            <person name="Fillinger S."/>
            <person name="Fournier E."/>
            <person name="Gout L."/>
            <person name="Hahn M."/>
            <person name="Kohn L."/>
            <person name="Lapalu N."/>
            <person name="Plummer K.M."/>
            <person name="Pradier J.M."/>
            <person name="Quevillon E."/>
            <person name="Sharon A."/>
            <person name="Simon A."/>
            <person name="ten Have A."/>
            <person name="Tudzynski B."/>
            <person name="Tudzynski P."/>
            <person name="Wincker P."/>
            <person name="Andrew M."/>
            <person name="Anthouard V."/>
            <person name="Beever R.E."/>
            <person name="Beffa R."/>
            <person name="Benoit I."/>
            <person name="Bouzid O."/>
            <person name="Brault B."/>
            <person name="Chen Z."/>
            <person name="Choquer M."/>
            <person name="Collemare J."/>
            <person name="Cotton P."/>
            <person name="Danchin E.G."/>
            <person name="Da Silva C."/>
            <person name="Gautier A."/>
            <person name="Giraud C."/>
            <person name="Giraud T."/>
            <person name="Gonzalez C."/>
            <person name="Grossetete S."/>
            <person name="Guldener U."/>
            <person name="Henrissat B."/>
            <person name="Howlett B.J."/>
            <person name="Kodira C."/>
            <person name="Kretschmer M."/>
            <person name="Lappartient A."/>
            <person name="Leroch M."/>
            <person name="Levis C."/>
            <person name="Mauceli E."/>
            <person name="Neuveglise C."/>
            <person name="Oeser B."/>
            <person name="Pearson M."/>
            <person name="Poulain J."/>
            <person name="Poussereau N."/>
            <person name="Quesneville H."/>
            <person name="Rascle C."/>
            <person name="Schumacher J."/>
            <person name="Segurens B."/>
            <person name="Sexton A."/>
            <person name="Silva E."/>
            <person name="Sirven C."/>
            <person name="Soanes D.M."/>
            <person name="Talbot N.J."/>
            <person name="Templeton M."/>
            <person name="Yandava C."/>
            <person name="Yarden O."/>
            <person name="Zeng Q."/>
            <person name="Rollins J.A."/>
            <person name="Lebrun M.H."/>
            <person name="Dickman M."/>
        </authorList>
    </citation>
    <scope>NUCLEOTIDE SEQUENCE [LARGE SCALE GENOMIC DNA]</scope>
    <source>
        <strain evidence="1 2">B05.10</strain>
    </source>
</reference>
<organism evidence="1 2">
    <name type="scientific">Botryotinia fuckeliana (strain B05.10)</name>
    <name type="common">Noble rot fungus</name>
    <name type="synonym">Botrytis cinerea</name>
    <dbReference type="NCBI Taxonomy" id="332648"/>
    <lineage>
        <taxon>Eukaryota</taxon>
        <taxon>Fungi</taxon>
        <taxon>Dikarya</taxon>
        <taxon>Ascomycota</taxon>
        <taxon>Pezizomycotina</taxon>
        <taxon>Leotiomycetes</taxon>
        <taxon>Helotiales</taxon>
        <taxon>Sclerotiniaceae</taxon>
        <taxon>Botrytis</taxon>
    </lineage>
</organism>
<keyword evidence="2" id="KW-1185">Reference proteome</keyword>
<dbReference type="GeneID" id="5435729"/>
<reference evidence="1 2" key="3">
    <citation type="journal article" date="2017" name="Mol. Plant Pathol.">
        <title>A gapless genome sequence of the fungus Botrytis cinerea.</title>
        <authorList>
            <person name="Van Kan J.A."/>
            <person name="Stassen J.H."/>
            <person name="Mosbach A."/>
            <person name="Van Der Lee T.A."/>
            <person name="Faino L."/>
            <person name="Farmer A.D."/>
            <person name="Papasotiriou D.G."/>
            <person name="Zhou S."/>
            <person name="Seidl M.F."/>
            <person name="Cottam E."/>
            <person name="Edel D."/>
            <person name="Hahn M."/>
            <person name="Schwartz D.C."/>
            <person name="Dietrich R.A."/>
            <person name="Widdison S."/>
            <person name="Scalliet G."/>
        </authorList>
    </citation>
    <scope>NUCLEOTIDE SEQUENCE [LARGE SCALE GENOMIC DNA]</scope>
    <source>
        <strain evidence="1 2">B05.10</strain>
    </source>
</reference>
<dbReference type="VEuPathDB" id="FungiDB:Bcin16g00140"/>
<dbReference type="Proteomes" id="UP000001798">
    <property type="component" value="Chromosome 16"/>
</dbReference>
<dbReference type="RefSeq" id="XP_024553584.1">
    <property type="nucleotide sequence ID" value="XM_024697768.1"/>
</dbReference>
<evidence type="ECO:0000313" key="2">
    <source>
        <dbReference type="Proteomes" id="UP000001798"/>
    </source>
</evidence>
<dbReference type="OrthoDB" id="3548762at2759"/>
<dbReference type="AlphaFoldDB" id="A0A384K5Q2"/>
<sequence length="29" mass="3585">MFQKNHQFKEEYVVIISVHNSSRSQYTRK</sequence>
<dbReference type="EMBL" id="CP009820">
    <property type="protein sequence ID" value="ATZ58146.1"/>
    <property type="molecule type" value="Genomic_DNA"/>
</dbReference>
<evidence type="ECO:0000313" key="1">
    <source>
        <dbReference type="EMBL" id="ATZ58146.1"/>
    </source>
</evidence>
<proteinExistence type="predicted"/>
<accession>A0A384K5Q2</accession>
<gene>
    <name evidence="1" type="ORF">BCIN_16g00140</name>
</gene>
<protein>
    <submittedName>
        <fullName evidence="1">Uncharacterized protein</fullName>
    </submittedName>
</protein>
<name>A0A384K5Q2_BOTFB</name>